<feature type="transmembrane region" description="Helical" evidence="1">
    <location>
        <begin position="51"/>
        <end position="69"/>
    </location>
</feature>
<organism evidence="2 3">
    <name type="scientific">Diplogelasinospora grovesii</name>
    <dbReference type="NCBI Taxonomy" id="303347"/>
    <lineage>
        <taxon>Eukaryota</taxon>
        <taxon>Fungi</taxon>
        <taxon>Dikarya</taxon>
        <taxon>Ascomycota</taxon>
        <taxon>Pezizomycotina</taxon>
        <taxon>Sordariomycetes</taxon>
        <taxon>Sordariomycetidae</taxon>
        <taxon>Sordariales</taxon>
        <taxon>Diplogelasinosporaceae</taxon>
        <taxon>Diplogelasinospora</taxon>
    </lineage>
</organism>
<reference evidence="3" key="1">
    <citation type="journal article" date="2023" name="Mol. Phylogenet. Evol.">
        <title>Genome-scale phylogeny and comparative genomics of the fungal order Sordariales.</title>
        <authorList>
            <person name="Hensen N."/>
            <person name="Bonometti L."/>
            <person name="Westerberg I."/>
            <person name="Brannstrom I.O."/>
            <person name="Guillou S."/>
            <person name="Cros-Aarteil S."/>
            <person name="Calhoun S."/>
            <person name="Haridas S."/>
            <person name="Kuo A."/>
            <person name="Mondo S."/>
            <person name="Pangilinan J."/>
            <person name="Riley R."/>
            <person name="LaButti K."/>
            <person name="Andreopoulos B."/>
            <person name="Lipzen A."/>
            <person name="Chen C."/>
            <person name="Yan M."/>
            <person name="Daum C."/>
            <person name="Ng V."/>
            <person name="Clum A."/>
            <person name="Steindorff A."/>
            <person name="Ohm R.A."/>
            <person name="Martin F."/>
            <person name="Silar P."/>
            <person name="Natvig D.O."/>
            <person name="Lalanne C."/>
            <person name="Gautier V."/>
            <person name="Ament-Velasquez S.L."/>
            <person name="Kruys A."/>
            <person name="Hutchinson M.I."/>
            <person name="Powell A.J."/>
            <person name="Barry K."/>
            <person name="Miller A.N."/>
            <person name="Grigoriev I.V."/>
            <person name="Debuchy R."/>
            <person name="Gladieux P."/>
            <person name="Hiltunen Thoren M."/>
            <person name="Johannesson H."/>
        </authorList>
    </citation>
    <scope>NUCLEOTIDE SEQUENCE [LARGE SCALE GENOMIC DNA]</scope>
    <source>
        <strain evidence="3">CBS 340.73</strain>
    </source>
</reference>
<keyword evidence="1" id="KW-1133">Transmembrane helix</keyword>
<evidence type="ECO:0000313" key="2">
    <source>
        <dbReference type="EMBL" id="KAK3944978.1"/>
    </source>
</evidence>
<dbReference type="AlphaFoldDB" id="A0AAN6NJ44"/>
<feature type="transmembrane region" description="Helical" evidence="1">
    <location>
        <begin position="20"/>
        <end position="39"/>
    </location>
</feature>
<name>A0AAN6NJ44_9PEZI</name>
<keyword evidence="3" id="KW-1185">Reference proteome</keyword>
<accession>A0AAN6NJ44</accession>
<evidence type="ECO:0000256" key="1">
    <source>
        <dbReference type="SAM" id="Phobius"/>
    </source>
</evidence>
<evidence type="ECO:0000313" key="3">
    <source>
        <dbReference type="Proteomes" id="UP001303473"/>
    </source>
</evidence>
<protein>
    <submittedName>
        <fullName evidence="2">Uncharacterized protein</fullName>
    </submittedName>
</protein>
<keyword evidence="1" id="KW-0812">Transmembrane</keyword>
<dbReference type="EMBL" id="MU853756">
    <property type="protein sequence ID" value="KAK3944978.1"/>
    <property type="molecule type" value="Genomic_DNA"/>
</dbReference>
<dbReference type="Proteomes" id="UP001303473">
    <property type="component" value="Unassembled WGS sequence"/>
</dbReference>
<sequence>MVEFSVVYFPSRVLTCGRQNIMLVLSCLSCVCVIGGVHFDGVSWLGSRHIMIILSCWCATVGLLCVFYFPSDLCLFPDSSTDTTLLPSSSPIYCLCDTYCLDCALITGQILSSHGPERSCEELVLITLTRKFRPACGRRTIYYSIIRSLFSHLATTNGHVNG</sequence>
<comment type="caution">
    <text evidence="2">The sequence shown here is derived from an EMBL/GenBank/DDBJ whole genome shotgun (WGS) entry which is preliminary data.</text>
</comment>
<gene>
    <name evidence="2" type="ORF">QBC46DRAFT_372426</name>
</gene>
<proteinExistence type="predicted"/>
<keyword evidence="1" id="KW-0472">Membrane</keyword>